<evidence type="ECO:0000256" key="1">
    <source>
        <dbReference type="SAM" id="SignalP"/>
    </source>
</evidence>
<keyword evidence="1" id="KW-0732">Signal</keyword>
<evidence type="ECO:0000313" key="3">
    <source>
        <dbReference type="Proteomes" id="UP000231019"/>
    </source>
</evidence>
<dbReference type="SUPFAM" id="SSF54523">
    <property type="entry name" value="Pili subunits"/>
    <property type="match status" value="1"/>
</dbReference>
<name>A0A2M7G3W5_9BACT</name>
<dbReference type="Proteomes" id="UP000231019">
    <property type="component" value="Unassembled WGS sequence"/>
</dbReference>
<evidence type="ECO:0000313" key="2">
    <source>
        <dbReference type="EMBL" id="PIW16570.1"/>
    </source>
</evidence>
<gene>
    <name evidence="2" type="ORF">COW36_12445</name>
</gene>
<organism evidence="2 3">
    <name type="scientific">bacterium (Candidatus Blackallbacteria) CG17_big_fil_post_rev_8_21_14_2_50_48_46</name>
    <dbReference type="NCBI Taxonomy" id="2014261"/>
    <lineage>
        <taxon>Bacteria</taxon>
        <taxon>Candidatus Blackallbacteria</taxon>
    </lineage>
</organism>
<dbReference type="AlphaFoldDB" id="A0A2M7G3W5"/>
<evidence type="ECO:0008006" key="4">
    <source>
        <dbReference type="Google" id="ProtNLM"/>
    </source>
</evidence>
<accession>A0A2M7G3W5</accession>
<proteinExistence type="predicted"/>
<comment type="caution">
    <text evidence="2">The sequence shown here is derived from an EMBL/GenBank/DDBJ whole genome shotgun (WGS) entry which is preliminary data.</text>
</comment>
<dbReference type="InterPro" id="IPR045584">
    <property type="entry name" value="Pilin-like"/>
</dbReference>
<reference evidence="2 3" key="1">
    <citation type="submission" date="2017-09" db="EMBL/GenBank/DDBJ databases">
        <title>Depth-based differentiation of microbial function through sediment-hosted aquifers and enrichment of novel symbionts in the deep terrestrial subsurface.</title>
        <authorList>
            <person name="Probst A.J."/>
            <person name="Ladd B."/>
            <person name="Jarett J.K."/>
            <person name="Geller-Mcgrath D.E."/>
            <person name="Sieber C.M."/>
            <person name="Emerson J.B."/>
            <person name="Anantharaman K."/>
            <person name="Thomas B.C."/>
            <person name="Malmstrom R."/>
            <person name="Stieglmeier M."/>
            <person name="Klingl A."/>
            <person name="Woyke T."/>
            <person name="Ryan C.M."/>
            <person name="Banfield J.F."/>
        </authorList>
    </citation>
    <scope>NUCLEOTIDE SEQUENCE [LARGE SCALE GENOMIC DNA]</scope>
    <source>
        <strain evidence="2">CG17_big_fil_post_rev_8_21_14_2_50_48_46</strain>
    </source>
</reference>
<protein>
    <recommendedName>
        <fullName evidence="4">Type II secretion system protein GspG C-terminal domain-containing protein</fullName>
    </recommendedName>
</protein>
<dbReference type="EMBL" id="PFFQ01000037">
    <property type="protein sequence ID" value="PIW16570.1"/>
    <property type="molecule type" value="Genomic_DNA"/>
</dbReference>
<feature type="signal peptide" evidence="1">
    <location>
        <begin position="1"/>
        <end position="21"/>
    </location>
</feature>
<dbReference type="PROSITE" id="PS51257">
    <property type="entry name" value="PROKAR_LIPOPROTEIN"/>
    <property type="match status" value="1"/>
</dbReference>
<feature type="chain" id="PRO_5014766674" description="Type II secretion system protein GspG C-terminal domain-containing protein" evidence="1">
    <location>
        <begin position="22"/>
        <end position="100"/>
    </location>
</feature>
<sequence>MKMKQLALALLLISSLTACKAAEDAQKTIEEGAKLTTGQIDRAKVLSDLTQITGALATYRMQNEKYPDSLKDLNLSLNYPQDLEYDAKTGNVRSKTFPDL</sequence>